<feature type="domain" description="EngA-type G" evidence="11">
    <location>
        <begin position="176"/>
        <end position="351"/>
    </location>
</feature>
<comment type="caution">
    <text evidence="12">The sequence shown here is derived from an EMBL/GenBank/DDBJ whole genome shotgun (WGS) entry which is preliminary data.</text>
</comment>
<feature type="binding site" evidence="8">
    <location>
        <begin position="120"/>
        <end position="123"/>
    </location>
    <ligand>
        <name>GTP</name>
        <dbReference type="ChEBI" id="CHEBI:37565"/>
        <label>1</label>
    </ligand>
</feature>
<comment type="subunit">
    <text evidence="8">Associates with the 50S ribosomal subunit.</text>
</comment>
<dbReference type="Pfam" id="PF01926">
    <property type="entry name" value="MMR_HSR1"/>
    <property type="match status" value="2"/>
</dbReference>
<dbReference type="GO" id="GO:0043022">
    <property type="term" value="F:ribosome binding"/>
    <property type="evidence" value="ECO:0007669"/>
    <property type="project" value="TreeGrafter"/>
</dbReference>
<evidence type="ECO:0000256" key="6">
    <source>
        <dbReference type="ARBA" id="ARBA00023134"/>
    </source>
</evidence>
<dbReference type="PROSITE" id="PS51712">
    <property type="entry name" value="G_ENGA"/>
    <property type="match status" value="2"/>
</dbReference>
<dbReference type="InterPro" id="IPR003593">
    <property type="entry name" value="AAA+_ATPase"/>
</dbReference>
<dbReference type="Pfam" id="PF14714">
    <property type="entry name" value="KH_dom-like"/>
    <property type="match status" value="1"/>
</dbReference>
<dbReference type="FunFam" id="3.30.300.20:FF:000004">
    <property type="entry name" value="GTPase Der"/>
    <property type="match status" value="1"/>
</dbReference>
<dbReference type="AlphaFoldDB" id="A0A7V2ZK37"/>
<evidence type="ECO:0000256" key="4">
    <source>
        <dbReference type="ARBA" id="ARBA00022737"/>
    </source>
</evidence>
<dbReference type="CDD" id="cd01895">
    <property type="entry name" value="EngA2"/>
    <property type="match status" value="1"/>
</dbReference>
<evidence type="ECO:0000256" key="2">
    <source>
        <dbReference type="ARBA" id="ARBA00020953"/>
    </source>
</evidence>
<dbReference type="InterPro" id="IPR015946">
    <property type="entry name" value="KH_dom-like_a/b"/>
</dbReference>
<dbReference type="InterPro" id="IPR016484">
    <property type="entry name" value="GTPase_Der"/>
</dbReference>
<evidence type="ECO:0000256" key="9">
    <source>
        <dbReference type="PROSITE-ProRule" id="PRU01049"/>
    </source>
</evidence>
<keyword evidence="3 8" id="KW-0690">Ribosome biogenesis</keyword>
<dbReference type="PIRSF" id="PIRSF006485">
    <property type="entry name" value="GTP-binding_EngA"/>
    <property type="match status" value="1"/>
</dbReference>
<keyword evidence="6 8" id="KW-0342">GTP-binding</keyword>
<feature type="binding site" evidence="8">
    <location>
        <begin position="229"/>
        <end position="233"/>
    </location>
    <ligand>
        <name>GTP</name>
        <dbReference type="ChEBI" id="CHEBI:37565"/>
        <label>2</label>
    </ligand>
</feature>
<dbReference type="FunFam" id="3.40.50.300:FF:000057">
    <property type="entry name" value="GTPase Der"/>
    <property type="match status" value="1"/>
</dbReference>
<feature type="domain" description="EngA-type G" evidence="11">
    <location>
        <begin position="4"/>
        <end position="168"/>
    </location>
</feature>
<dbReference type="NCBIfam" id="TIGR00231">
    <property type="entry name" value="small_GTP"/>
    <property type="match status" value="2"/>
</dbReference>
<feature type="binding site" evidence="8">
    <location>
        <begin position="294"/>
        <end position="297"/>
    </location>
    <ligand>
        <name>GTP</name>
        <dbReference type="ChEBI" id="CHEBI:37565"/>
        <label>2</label>
    </ligand>
</feature>
<keyword evidence="4 10" id="KW-0677">Repeat</keyword>
<evidence type="ECO:0000256" key="7">
    <source>
        <dbReference type="ARBA" id="ARBA00032345"/>
    </source>
</evidence>
<evidence type="ECO:0000256" key="5">
    <source>
        <dbReference type="ARBA" id="ARBA00022741"/>
    </source>
</evidence>
<evidence type="ECO:0000256" key="3">
    <source>
        <dbReference type="ARBA" id="ARBA00022517"/>
    </source>
</evidence>
<dbReference type="FunFam" id="3.40.50.300:FF:000040">
    <property type="entry name" value="GTPase Der"/>
    <property type="match status" value="1"/>
</dbReference>
<gene>
    <name evidence="8" type="primary">der</name>
    <name evidence="12" type="ORF">ENS31_08210</name>
</gene>
<comment type="function">
    <text evidence="8 10">GTPase that plays an essential role in the late steps of ribosome biogenesis.</text>
</comment>
<feature type="binding site" evidence="8">
    <location>
        <begin position="182"/>
        <end position="189"/>
    </location>
    <ligand>
        <name>GTP</name>
        <dbReference type="ChEBI" id="CHEBI:37565"/>
        <label>2</label>
    </ligand>
</feature>
<dbReference type="EMBL" id="DSUJ01000008">
    <property type="protein sequence ID" value="HFI91494.1"/>
    <property type="molecule type" value="Genomic_DNA"/>
</dbReference>
<feature type="binding site" evidence="8">
    <location>
        <begin position="10"/>
        <end position="17"/>
    </location>
    <ligand>
        <name>GTP</name>
        <dbReference type="ChEBI" id="CHEBI:37565"/>
        <label>1</label>
    </ligand>
</feature>
<accession>A0A7V2ZK37</accession>
<organism evidence="12">
    <name type="scientific">Ignavibacterium album</name>
    <dbReference type="NCBI Taxonomy" id="591197"/>
    <lineage>
        <taxon>Bacteria</taxon>
        <taxon>Pseudomonadati</taxon>
        <taxon>Ignavibacteriota</taxon>
        <taxon>Ignavibacteria</taxon>
        <taxon>Ignavibacteriales</taxon>
        <taxon>Ignavibacteriaceae</taxon>
        <taxon>Ignavibacterium</taxon>
    </lineage>
</organism>
<dbReference type="HAMAP" id="MF_00195">
    <property type="entry name" value="GTPase_Der"/>
    <property type="match status" value="1"/>
</dbReference>
<proteinExistence type="inferred from homology"/>
<keyword evidence="5 8" id="KW-0547">Nucleotide-binding</keyword>
<dbReference type="PRINTS" id="PR00326">
    <property type="entry name" value="GTP1OBG"/>
</dbReference>
<dbReference type="SUPFAM" id="SSF52540">
    <property type="entry name" value="P-loop containing nucleoside triphosphate hydrolases"/>
    <property type="match status" value="2"/>
</dbReference>
<protein>
    <recommendedName>
        <fullName evidence="2 8">GTPase Der</fullName>
    </recommendedName>
    <alternativeName>
        <fullName evidence="7 8">GTP-binding protein EngA</fullName>
    </alternativeName>
</protein>
<dbReference type="InterPro" id="IPR006073">
    <property type="entry name" value="GTP-bd"/>
</dbReference>
<sequence>MKLPLVAIVGRPNVGKSTLFNRLLGKRDAIVDDVSGVTRDRNYGESDWSGKKFRLIDTGGYVPESSDLFESAIREQVETAIDESDAIIFLLDYKAGLNPIDKIIANMLRQSGKKYFVVVNKVDNEIQKHALSDFYELGVDEIYNISALSGRQLGDLLDDITSDFPTIDETKEDPRLKIAIVGRPNVGKSSLTNALLGQERSIVTDIPGTTRDSIDSILKYYGEEIVLIDTAGLRKKSKVQESIEFFSNIRTYKAIGECDVAIVLIDAKLGFESQDQKIIDEVIRWRKGLIIAVNKWDLIEKDQNTAQHFEKAIRNKLGTSDFAPIIFISALTKQRIFKLIELSKQVETERKKKIPTSQLNDEILPEIEKNPPPATKTGREVKIKYITQVGTHYPIFLFFTNYPNQIAEHYKRFLENLLRRKYGFEGVPLTLSFKSKSKEFK</sequence>
<reference evidence="12" key="1">
    <citation type="journal article" date="2020" name="mSystems">
        <title>Genome- and Community-Level Interaction Insights into Carbon Utilization and Element Cycling Functions of Hydrothermarchaeota in Hydrothermal Sediment.</title>
        <authorList>
            <person name="Zhou Z."/>
            <person name="Liu Y."/>
            <person name="Xu W."/>
            <person name="Pan J."/>
            <person name="Luo Z.H."/>
            <person name="Li M."/>
        </authorList>
    </citation>
    <scope>NUCLEOTIDE SEQUENCE [LARGE SCALE GENOMIC DNA]</scope>
    <source>
        <strain evidence="12">SpSt-479</strain>
    </source>
</reference>
<dbReference type="CDD" id="cd01894">
    <property type="entry name" value="EngA1"/>
    <property type="match status" value="1"/>
</dbReference>
<feature type="binding site" evidence="8">
    <location>
        <begin position="57"/>
        <end position="61"/>
    </location>
    <ligand>
        <name>GTP</name>
        <dbReference type="ChEBI" id="CHEBI:37565"/>
        <label>1</label>
    </ligand>
</feature>
<dbReference type="PANTHER" id="PTHR43834:SF6">
    <property type="entry name" value="GTPASE DER"/>
    <property type="match status" value="1"/>
</dbReference>
<dbReference type="Gene3D" id="3.40.50.300">
    <property type="entry name" value="P-loop containing nucleotide triphosphate hydrolases"/>
    <property type="match status" value="2"/>
</dbReference>
<comment type="similarity">
    <text evidence="1 8 9 10">Belongs to the TRAFAC class TrmE-Era-EngA-EngB-Septin-like GTPase superfamily. EngA (Der) GTPase family.</text>
</comment>
<evidence type="ECO:0000256" key="8">
    <source>
        <dbReference type="HAMAP-Rule" id="MF_00195"/>
    </source>
</evidence>
<dbReference type="GO" id="GO:0042254">
    <property type="term" value="P:ribosome biogenesis"/>
    <property type="evidence" value="ECO:0007669"/>
    <property type="project" value="UniProtKB-KW"/>
</dbReference>
<dbReference type="InterPro" id="IPR005225">
    <property type="entry name" value="Small_GTP-bd"/>
</dbReference>
<dbReference type="PANTHER" id="PTHR43834">
    <property type="entry name" value="GTPASE DER"/>
    <property type="match status" value="1"/>
</dbReference>
<evidence type="ECO:0000259" key="11">
    <source>
        <dbReference type="PROSITE" id="PS51712"/>
    </source>
</evidence>
<name>A0A7V2ZK37_9BACT</name>
<dbReference type="InterPro" id="IPR031166">
    <property type="entry name" value="G_ENGA"/>
</dbReference>
<dbReference type="SMART" id="SM00382">
    <property type="entry name" value="AAA"/>
    <property type="match status" value="2"/>
</dbReference>
<dbReference type="InterPro" id="IPR027417">
    <property type="entry name" value="P-loop_NTPase"/>
</dbReference>
<evidence type="ECO:0000256" key="10">
    <source>
        <dbReference type="RuleBase" id="RU004481"/>
    </source>
</evidence>
<evidence type="ECO:0000256" key="1">
    <source>
        <dbReference type="ARBA" id="ARBA00008279"/>
    </source>
</evidence>
<dbReference type="InterPro" id="IPR032859">
    <property type="entry name" value="KH_dom-like"/>
</dbReference>
<dbReference type="Gene3D" id="3.30.300.20">
    <property type="match status" value="1"/>
</dbReference>
<dbReference type="NCBIfam" id="TIGR03594">
    <property type="entry name" value="GTPase_EngA"/>
    <property type="match status" value="1"/>
</dbReference>
<dbReference type="GO" id="GO:0005525">
    <property type="term" value="F:GTP binding"/>
    <property type="evidence" value="ECO:0007669"/>
    <property type="project" value="UniProtKB-UniRule"/>
</dbReference>
<evidence type="ECO:0000313" key="12">
    <source>
        <dbReference type="EMBL" id="HFI91494.1"/>
    </source>
</evidence>